<dbReference type="Pfam" id="PF00578">
    <property type="entry name" value="AhpC-TSA"/>
    <property type="match status" value="1"/>
</dbReference>
<dbReference type="AlphaFoldDB" id="A0A3A3EIA5"/>
<dbReference type="PANTHER" id="PTHR42852">
    <property type="entry name" value="THIOL:DISULFIDE INTERCHANGE PROTEIN DSBE"/>
    <property type="match status" value="1"/>
</dbReference>
<comment type="caution">
    <text evidence="3">The sequence shown here is derived from an EMBL/GenBank/DDBJ whole genome shotgun (WGS) entry which is preliminary data.</text>
</comment>
<accession>A0A3A3EIA5</accession>
<keyword evidence="1" id="KW-0732">Signal</keyword>
<evidence type="ECO:0000313" key="4">
    <source>
        <dbReference type="Proteomes" id="UP000265938"/>
    </source>
</evidence>
<feature type="domain" description="Thioredoxin" evidence="2">
    <location>
        <begin position="10"/>
        <end position="157"/>
    </location>
</feature>
<dbReference type="Proteomes" id="UP000265938">
    <property type="component" value="Unassembled WGS sequence"/>
</dbReference>
<dbReference type="GO" id="GO:0016209">
    <property type="term" value="F:antioxidant activity"/>
    <property type="evidence" value="ECO:0007669"/>
    <property type="project" value="InterPro"/>
</dbReference>
<organism evidence="3 4">
    <name type="scientific">Pseudoalteromonas gelatinilytica</name>
    <dbReference type="NCBI Taxonomy" id="1703256"/>
    <lineage>
        <taxon>Bacteria</taxon>
        <taxon>Pseudomonadati</taxon>
        <taxon>Pseudomonadota</taxon>
        <taxon>Gammaproteobacteria</taxon>
        <taxon>Alteromonadales</taxon>
        <taxon>Pseudoalteromonadaceae</taxon>
        <taxon>Pseudoalteromonas</taxon>
    </lineage>
</organism>
<name>A0A3A3EIA5_9GAMM</name>
<dbReference type="GO" id="GO:0016491">
    <property type="term" value="F:oxidoreductase activity"/>
    <property type="evidence" value="ECO:0007669"/>
    <property type="project" value="InterPro"/>
</dbReference>
<evidence type="ECO:0000259" key="2">
    <source>
        <dbReference type="PROSITE" id="PS51352"/>
    </source>
</evidence>
<dbReference type="Gene3D" id="3.40.30.10">
    <property type="entry name" value="Glutaredoxin"/>
    <property type="match status" value="1"/>
</dbReference>
<feature type="signal peptide" evidence="1">
    <location>
        <begin position="1"/>
        <end position="19"/>
    </location>
</feature>
<dbReference type="InterPro" id="IPR050553">
    <property type="entry name" value="Thioredoxin_ResA/DsbE_sf"/>
</dbReference>
<gene>
    <name evidence="3" type="ORF">D4741_09495</name>
</gene>
<dbReference type="SUPFAM" id="SSF52833">
    <property type="entry name" value="Thioredoxin-like"/>
    <property type="match status" value="1"/>
</dbReference>
<evidence type="ECO:0000313" key="3">
    <source>
        <dbReference type="EMBL" id="RJF35211.1"/>
    </source>
</evidence>
<feature type="chain" id="PRO_5017250431" evidence="1">
    <location>
        <begin position="20"/>
        <end position="158"/>
    </location>
</feature>
<dbReference type="RefSeq" id="WP_119852784.1">
    <property type="nucleotide sequence ID" value="NZ_QYSE01000002.1"/>
</dbReference>
<protein>
    <submittedName>
        <fullName evidence="3">TlpA family protein disulfide reductase</fullName>
    </submittedName>
</protein>
<sequence>MIKYALIACLLFTSSAAMAEHPSTAPLAASQQQLSQLLNQYKGQVVLLDFWASWCSPCRRSFPWFIAMQSKYQQQGLKVIAVNIDVERSDADAFLTEFAVNFNIIYDPDAVIGRQYQLKGMPSSFLIDKEGIVRFQHTGFVADKLDLYESHIKELIAK</sequence>
<dbReference type="InterPro" id="IPR013766">
    <property type="entry name" value="Thioredoxin_domain"/>
</dbReference>
<dbReference type="CDD" id="cd02966">
    <property type="entry name" value="TlpA_like_family"/>
    <property type="match status" value="1"/>
</dbReference>
<dbReference type="InterPro" id="IPR000866">
    <property type="entry name" value="AhpC/TSA"/>
</dbReference>
<evidence type="ECO:0000256" key="1">
    <source>
        <dbReference type="SAM" id="SignalP"/>
    </source>
</evidence>
<dbReference type="EMBL" id="QYSE01000002">
    <property type="protein sequence ID" value="RJF35211.1"/>
    <property type="molecule type" value="Genomic_DNA"/>
</dbReference>
<proteinExistence type="predicted"/>
<dbReference type="InterPro" id="IPR036249">
    <property type="entry name" value="Thioredoxin-like_sf"/>
</dbReference>
<dbReference type="PANTHER" id="PTHR42852:SF18">
    <property type="entry name" value="CHROMOSOME UNDETERMINED SCAFFOLD_47, WHOLE GENOME SHOTGUN SEQUENCE"/>
    <property type="match status" value="1"/>
</dbReference>
<reference evidence="3 4" key="1">
    <citation type="submission" date="2018-09" db="EMBL/GenBank/DDBJ databases">
        <title>Identification of marine bacteria producing industrial enzymes.</title>
        <authorList>
            <person name="Cheng T.H."/>
            <person name="Saidin J."/>
            <person name="Muhd D.D."/>
            <person name="Isa M.N.M."/>
            <person name="Bakar M.F.A."/>
            <person name="Ismail N."/>
        </authorList>
    </citation>
    <scope>NUCLEOTIDE SEQUENCE [LARGE SCALE GENOMIC DNA]</scope>
    <source>
        <strain evidence="3 4">MNAD 1.6</strain>
    </source>
</reference>
<dbReference type="PROSITE" id="PS51352">
    <property type="entry name" value="THIOREDOXIN_2"/>
    <property type="match status" value="1"/>
</dbReference>